<evidence type="ECO:0000256" key="1">
    <source>
        <dbReference type="SAM" id="MobiDB-lite"/>
    </source>
</evidence>
<comment type="caution">
    <text evidence="2">The sequence shown here is derived from an EMBL/GenBank/DDBJ whole genome shotgun (WGS) entry which is preliminary data.</text>
</comment>
<name>A0A9P7SCA9_9HYPO</name>
<feature type="region of interest" description="Disordered" evidence="1">
    <location>
        <begin position="1"/>
        <end position="21"/>
    </location>
</feature>
<dbReference type="Proteomes" id="UP000706124">
    <property type="component" value="Unassembled WGS sequence"/>
</dbReference>
<organism evidence="2 3">
    <name type="scientific">Claviceps pazoutovae</name>
    <dbReference type="NCBI Taxonomy" id="1649127"/>
    <lineage>
        <taxon>Eukaryota</taxon>
        <taxon>Fungi</taxon>
        <taxon>Dikarya</taxon>
        <taxon>Ascomycota</taxon>
        <taxon>Pezizomycotina</taxon>
        <taxon>Sordariomycetes</taxon>
        <taxon>Hypocreomycetidae</taxon>
        <taxon>Hypocreales</taxon>
        <taxon>Clavicipitaceae</taxon>
        <taxon>Claviceps</taxon>
    </lineage>
</organism>
<keyword evidence="3" id="KW-1185">Reference proteome</keyword>
<feature type="compositionally biased region" description="Low complexity" evidence="1">
    <location>
        <begin position="126"/>
        <end position="147"/>
    </location>
</feature>
<dbReference type="AlphaFoldDB" id="A0A9P7SCA9"/>
<feature type="compositionally biased region" description="Basic and acidic residues" evidence="1">
    <location>
        <begin position="1"/>
        <end position="11"/>
    </location>
</feature>
<dbReference type="OrthoDB" id="10044176at2759"/>
<sequence>MAAGKHDHGDEDCPVFRGESRPHCLNCSGPHVAWSRECPTANAQWDKARAAYLNRPTHFANPAAPEANTDASRRQDTETPPSQEAPPRRKVGRPPGSRNRVQNEQPRIMTRLTRATSERARRDETLPPTRQTQTPTPATSTTDSHTAGTAAPNRL</sequence>
<proteinExistence type="predicted"/>
<feature type="region of interest" description="Disordered" evidence="1">
    <location>
        <begin position="53"/>
        <end position="155"/>
    </location>
</feature>
<protein>
    <submittedName>
        <fullName evidence="2">Uncharacterized protein</fullName>
    </submittedName>
</protein>
<evidence type="ECO:0000313" key="2">
    <source>
        <dbReference type="EMBL" id="KAG5928427.1"/>
    </source>
</evidence>
<gene>
    <name evidence="2" type="ORF">E4U60_007782</name>
</gene>
<dbReference type="EMBL" id="SRPO01000922">
    <property type="protein sequence ID" value="KAG5928427.1"/>
    <property type="molecule type" value="Genomic_DNA"/>
</dbReference>
<evidence type="ECO:0000313" key="3">
    <source>
        <dbReference type="Proteomes" id="UP000706124"/>
    </source>
</evidence>
<accession>A0A9P7SCA9</accession>
<feature type="compositionally biased region" description="Basic and acidic residues" evidence="1">
    <location>
        <begin position="116"/>
        <end position="125"/>
    </location>
</feature>
<reference evidence="2 3" key="1">
    <citation type="journal article" date="2020" name="bioRxiv">
        <title>Whole genome comparisons of ergot fungi reveals the divergence and evolution of species within the genus Claviceps are the result of varying mechanisms driving genome evolution and host range expansion.</title>
        <authorList>
            <person name="Wyka S.A."/>
            <person name="Mondo S.J."/>
            <person name="Liu M."/>
            <person name="Dettman J."/>
            <person name="Nalam V."/>
            <person name="Broders K.D."/>
        </authorList>
    </citation>
    <scope>NUCLEOTIDE SEQUENCE [LARGE SCALE GENOMIC DNA]</scope>
    <source>
        <strain evidence="2 3">CCC 1485</strain>
    </source>
</reference>